<feature type="compositionally biased region" description="Polar residues" evidence="1">
    <location>
        <begin position="598"/>
        <end position="607"/>
    </location>
</feature>
<feature type="compositionally biased region" description="Polar residues" evidence="1">
    <location>
        <begin position="359"/>
        <end position="374"/>
    </location>
</feature>
<dbReference type="OrthoDB" id="308690at2759"/>
<keyword evidence="3" id="KW-1185">Reference proteome</keyword>
<dbReference type="InterPro" id="IPR052778">
    <property type="entry name" value="Centrosome-WD_assoc"/>
</dbReference>
<dbReference type="STRING" id="1442369.A0A0D2IVJ8"/>
<dbReference type="GO" id="GO:1990811">
    <property type="term" value="C:MWP complex"/>
    <property type="evidence" value="ECO:0007669"/>
    <property type="project" value="TreeGrafter"/>
</dbReference>
<accession>A0A0D2IVJ8</accession>
<feature type="compositionally biased region" description="Low complexity" evidence="1">
    <location>
        <begin position="381"/>
        <end position="392"/>
    </location>
</feature>
<organism evidence="2 3">
    <name type="scientific">Rhinocladiella mackenziei CBS 650.93</name>
    <dbReference type="NCBI Taxonomy" id="1442369"/>
    <lineage>
        <taxon>Eukaryota</taxon>
        <taxon>Fungi</taxon>
        <taxon>Dikarya</taxon>
        <taxon>Ascomycota</taxon>
        <taxon>Pezizomycotina</taxon>
        <taxon>Eurotiomycetes</taxon>
        <taxon>Chaetothyriomycetidae</taxon>
        <taxon>Chaetothyriales</taxon>
        <taxon>Herpotrichiellaceae</taxon>
        <taxon>Rhinocladiella</taxon>
    </lineage>
</organism>
<dbReference type="PANTHER" id="PTHR16220">
    <property type="entry name" value="WD REPEAT PROTEIN 8-RELATED"/>
    <property type="match status" value="1"/>
</dbReference>
<gene>
    <name evidence="2" type="ORF">Z518_01884</name>
</gene>
<dbReference type="EMBL" id="KN847476">
    <property type="protein sequence ID" value="KIX07231.1"/>
    <property type="molecule type" value="Genomic_DNA"/>
</dbReference>
<dbReference type="GO" id="GO:0005815">
    <property type="term" value="C:microtubule organizing center"/>
    <property type="evidence" value="ECO:0007669"/>
    <property type="project" value="TreeGrafter"/>
</dbReference>
<dbReference type="Proteomes" id="UP000053617">
    <property type="component" value="Unassembled WGS sequence"/>
</dbReference>
<evidence type="ECO:0000313" key="3">
    <source>
        <dbReference type="Proteomes" id="UP000053617"/>
    </source>
</evidence>
<dbReference type="VEuPathDB" id="FungiDB:Z518_01884"/>
<dbReference type="GeneID" id="25289955"/>
<proteinExistence type="predicted"/>
<dbReference type="RefSeq" id="XP_013274367.1">
    <property type="nucleotide sequence ID" value="XM_013418913.1"/>
</dbReference>
<protein>
    <submittedName>
        <fullName evidence="2">Uncharacterized protein</fullName>
    </submittedName>
</protein>
<reference evidence="2 3" key="1">
    <citation type="submission" date="2015-01" db="EMBL/GenBank/DDBJ databases">
        <title>The Genome Sequence of Rhinocladiella mackenzie CBS 650.93.</title>
        <authorList>
            <consortium name="The Broad Institute Genomics Platform"/>
            <person name="Cuomo C."/>
            <person name="de Hoog S."/>
            <person name="Gorbushina A."/>
            <person name="Stielow B."/>
            <person name="Teixiera M."/>
            <person name="Abouelleil A."/>
            <person name="Chapman S.B."/>
            <person name="Priest M."/>
            <person name="Young S.K."/>
            <person name="Wortman J."/>
            <person name="Nusbaum C."/>
            <person name="Birren B."/>
        </authorList>
    </citation>
    <scope>NUCLEOTIDE SEQUENCE [LARGE SCALE GENOMIC DNA]</scope>
    <source>
        <strain evidence="2 3">CBS 650.93</strain>
    </source>
</reference>
<name>A0A0D2IVJ8_9EURO</name>
<evidence type="ECO:0000256" key="1">
    <source>
        <dbReference type="SAM" id="MobiDB-lite"/>
    </source>
</evidence>
<dbReference type="AlphaFoldDB" id="A0A0D2IVJ8"/>
<feature type="region of interest" description="Disordered" evidence="1">
    <location>
        <begin position="582"/>
        <end position="607"/>
    </location>
</feature>
<dbReference type="SUPFAM" id="SSF69322">
    <property type="entry name" value="Tricorn protease domain 2"/>
    <property type="match status" value="1"/>
</dbReference>
<evidence type="ECO:0000313" key="2">
    <source>
        <dbReference type="EMBL" id="KIX07231.1"/>
    </source>
</evidence>
<sequence>MEGVSPELVGRTLRRPVLSPDGKFLAAVAPDQRIHLINLAEAAYGHQYITALKVPRSTRSFLEKCNILRWSPETVVPSAQADEAWSNTTSECEYGLTWLLLSDGKRLIAVSTNLQTPRMMLGLDDEAAAKSNILADFELGGQFGRLSLVDFVFNHRHALVMFEFGTNAAVLSLTKPEREEIPHVKFPDSRSLTEAPDARYFALLRRVKGQDRVTVFELVESNQITYKSFDCHTSDAQSLHWCPAGGPVLAVCDSPAYGVNVCFFTAQGHALRQIDITSSTFSWHIHAATDPECVGLTLWRWLKDGNMTDRTIQVATNGQNQVLIRYQSTTDMVVQKITSFTHPEVIDGSRTMVWQETTIPNETSRSTFTQQTSAFEAKQEQGQSSSGDGQAQSHIQNQVDIIGLNANHALMATRVRSSPQTLWVWELRALAHSPWHAHTVLTFSHPIKQVLWHPMLSNVMVILTISQSPILYAWYQEMLPPISGSVPIDTSISTDYSATWLPACRRDDNSRCPFMLTSRTAFEVGYLESFNGRIVFESIVNRKNAFAGLNGDDATEMEIETPSRPSKHRSNNQCDRFKKARLDAEPSPRTHPDDPLYAQSTGAGYCW</sequence>
<dbReference type="HOGENOM" id="CLU_023859_0_0_1"/>
<feature type="compositionally biased region" description="Basic and acidic residues" evidence="1">
    <location>
        <begin position="582"/>
        <end position="594"/>
    </location>
</feature>
<feature type="region of interest" description="Disordered" evidence="1">
    <location>
        <begin position="359"/>
        <end position="392"/>
    </location>
</feature>
<dbReference type="PANTHER" id="PTHR16220:SF0">
    <property type="entry name" value="WD REPEAT-CONTAINING PROTEIN WRAP73"/>
    <property type="match status" value="1"/>
</dbReference>
<dbReference type="GO" id="GO:1990810">
    <property type="term" value="P:microtubule anchoring at mitotic spindle pole body"/>
    <property type="evidence" value="ECO:0007669"/>
    <property type="project" value="TreeGrafter"/>
</dbReference>